<accession>A0A382DQ34</accession>
<dbReference type="AlphaFoldDB" id="A0A382DQ34"/>
<gene>
    <name evidence="1" type="ORF">METZ01_LOCUS193036</name>
</gene>
<protein>
    <submittedName>
        <fullName evidence="1">Uncharacterized protein</fullName>
    </submittedName>
</protein>
<evidence type="ECO:0000313" key="1">
    <source>
        <dbReference type="EMBL" id="SVB40182.1"/>
    </source>
</evidence>
<sequence length="71" mass="8394">MYNLENRNKIPKDYECCYNCRYMAWMVGIGQGVRCVNEKNQYRVFVGEEKLKLPSIPGVAEKCELFEPLKR</sequence>
<name>A0A382DQ34_9ZZZZ</name>
<dbReference type="EMBL" id="UINC01040386">
    <property type="protein sequence ID" value="SVB40182.1"/>
    <property type="molecule type" value="Genomic_DNA"/>
</dbReference>
<reference evidence="1" key="1">
    <citation type="submission" date="2018-05" db="EMBL/GenBank/DDBJ databases">
        <authorList>
            <person name="Lanie J.A."/>
            <person name="Ng W.-L."/>
            <person name="Kazmierczak K.M."/>
            <person name="Andrzejewski T.M."/>
            <person name="Davidsen T.M."/>
            <person name="Wayne K.J."/>
            <person name="Tettelin H."/>
            <person name="Glass J.I."/>
            <person name="Rusch D."/>
            <person name="Podicherti R."/>
            <person name="Tsui H.-C.T."/>
            <person name="Winkler M.E."/>
        </authorList>
    </citation>
    <scope>NUCLEOTIDE SEQUENCE</scope>
</reference>
<organism evidence="1">
    <name type="scientific">marine metagenome</name>
    <dbReference type="NCBI Taxonomy" id="408172"/>
    <lineage>
        <taxon>unclassified sequences</taxon>
        <taxon>metagenomes</taxon>
        <taxon>ecological metagenomes</taxon>
    </lineage>
</organism>
<proteinExistence type="predicted"/>